<organism evidence="9 10">
    <name type="scientific">Mycobacterium helveticum</name>
    <dbReference type="NCBI Taxonomy" id="2592811"/>
    <lineage>
        <taxon>Bacteria</taxon>
        <taxon>Bacillati</taxon>
        <taxon>Actinomycetota</taxon>
        <taxon>Actinomycetes</taxon>
        <taxon>Mycobacteriales</taxon>
        <taxon>Mycobacteriaceae</taxon>
        <taxon>Mycobacterium</taxon>
    </lineage>
</organism>
<evidence type="ECO:0000256" key="3">
    <source>
        <dbReference type="ARBA" id="ARBA00022475"/>
    </source>
</evidence>
<dbReference type="SUPFAM" id="SSF82866">
    <property type="entry name" value="Multidrug efflux transporter AcrB transmembrane domain"/>
    <property type="match status" value="2"/>
</dbReference>
<dbReference type="OrthoDB" id="2365435at2"/>
<feature type="domain" description="Membrane transport protein MMPL" evidence="8">
    <location>
        <begin position="69"/>
        <end position="399"/>
    </location>
</feature>
<feature type="transmembrane region" description="Helical" evidence="7">
    <location>
        <begin position="855"/>
        <end position="875"/>
    </location>
</feature>
<dbReference type="AlphaFoldDB" id="A0A557XFN8"/>
<evidence type="ECO:0000256" key="2">
    <source>
        <dbReference type="ARBA" id="ARBA00010157"/>
    </source>
</evidence>
<keyword evidence="10" id="KW-1185">Reference proteome</keyword>
<comment type="similarity">
    <text evidence="2">Belongs to the resistance-nodulation-cell division (RND) (TC 2.A.6) family. MmpL subfamily.</text>
</comment>
<evidence type="ECO:0000256" key="7">
    <source>
        <dbReference type="SAM" id="Phobius"/>
    </source>
</evidence>
<dbReference type="EMBL" id="VMQU01000119">
    <property type="protein sequence ID" value="TVS84418.1"/>
    <property type="molecule type" value="Genomic_DNA"/>
</dbReference>
<evidence type="ECO:0000256" key="4">
    <source>
        <dbReference type="ARBA" id="ARBA00022692"/>
    </source>
</evidence>
<feature type="transmembrane region" description="Helical" evidence="7">
    <location>
        <begin position="822"/>
        <end position="843"/>
    </location>
</feature>
<keyword evidence="3" id="KW-1003">Cell membrane</keyword>
<gene>
    <name evidence="9" type="ORF">FPZ47_21780</name>
</gene>
<evidence type="ECO:0000256" key="6">
    <source>
        <dbReference type="ARBA" id="ARBA00023136"/>
    </source>
</evidence>
<dbReference type="Pfam" id="PF03176">
    <property type="entry name" value="MMPL"/>
    <property type="match status" value="2"/>
</dbReference>
<evidence type="ECO:0000313" key="10">
    <source>
        <dbReference type="Proteomes" id="UP000320513"/>
    </source>
</evidence>
<comment type="caution">
    <text evidence="9">The sequence shown here is derived from an EMBL/GenBank/DDBJ whole genome shotgun (WGS) entry which is preliminary data.</text>
</comment>
<accession>A0A557XFN8</accession>
<dbReference type="PANTHER" id="PTHR33406">
    <property type="entry name" value="MEMBRANE PROTEIN MJ1562-RELATED"/>
    <property type="match status" value="1"/>
</dbReference>
<feature type="transmembrane region" description="Helical" evidence="7">
    <location>
        <begin position="263"/>
        <end position="288"/>
    </location>
</feature>
<reference evidence="9 10" key="1">
    <citation type="submission" date="2019-07" db="EMBL/GenBank/DDBJ databases">
        <title>New Mycobacterium species.</title>
        <authorList>
            <person name="Tortoli E."/>
            <person name="Ghielmetti G."/>
            <person name="Friedel U."/>
            <person name="Trovato A."/>
        </authorList>
    </citation>
    <scope>NUCLEOTIDE SEQUENCE [LARGE SCALE GENOMIC DNA]</scope>
    <source>
        <strain evidence="9 10">16-83</strain>
    </source>
</reference>
<dbReference type="Gene3D" id="1.20.1640.10">
    <property type="entry name" value="Multidrug efflux transporter AcrB transmembrane domain"/>
    <property type="match status" value="2"/>
</dbReference>
<keyword evidence="4 7" id="KW-0812">Transmembrane</keyword>
<feature type="transmembrane region" description="Helical" evidence="7">
    <location>
        <begin position="309"/>
        <end position="335"/>
    </location>
</feature>
<dbReference type="PANTHER" id="PTHR33406:SF6">
    <property type="entry name" value="MEMBRANE PROTEIN YDGH-RELATED"/>
    <property type="match status" value="1"/>
</dbReference>
<evidence type="ECO:0000256" key="1">
    <source>
        <dbReference type="ARBA" id="ARBA00004651"/>
    </source>
</evidence>
<feature type="transmembrane region" description="Helical" evidence="7">
    <location>
        <begin position="236"/>
        <end position="257"/>
    </location>
</feature>
<keyword evidence="5 7" id="KW-1133">Transmembrane helix</keyword>
<dbReference type="RefSeq" id="WP_144955172.1">
    <property type="nucleotide sequence ID" value="NZ_VMQU01000119.1"/>
</dbReference>
<protein>
    <submittedName>
        <fullName evidence="9">RND family transporter</fullName>
    </submittedName>
</protein>
<feature type="transmembrane region" description="Helical" evidence="7">
    <location>
        <begin position="341"/>
        <end position="364"/>
    </location>
</feature>
<feature type="domain" description="Membrane transport protein MMPL" evidence="8">
    <location>
        <begin position="628"/>
        <end position="966"/>
    </location>
</feature>
<name>A0A557XFN8_9MYCO</name>
<sequence>MSAPVCTNMSAPVCTEPSATGKAVRRPRGAQILRALSIPIVLLWLAVAVVTNAMFPSLEATVKANAGAMVPRDAPSSRAAIISGKAFNETDYTSAAVILLETPGRNLGAQDHAFYDALVRRLRADDTHVQSVMDLWGKPVTMSGQQSADGRAAILNVRPTGDLGDARANQATEAIRDIVAGLPKPPGLNVYVTGPAPLATDTLEAADKSMLKLTIITIVMIIAMLFIAYRSLTVALIPLTGVLIILAAARGIVSILVNSHVIGISSFAANMMVSLVLGASTDYGIFFLGRYREARRARRNREDAWYTAVATVPHVVLGSGLAISGACLCLSLTHLDYFRTLGPPCFVSMIVAVVAALTLGPALLHLGGKINYLNLASEGARDSQLWRKLGIMMAKWPFAMIAVAALTIPLCIVNLTNYKVSYNDRDFAPSRVESSRGYDAADKHFPKSQLSIDSLYIQSAHDMRNTADMISLDRIAKAVFHVPGIAMVQGITRPNGRPLEHASLPYAMGSMGTKLGENVGFLKERVADLDALVAKMGDMVATTRQMTATTDHLVDLTNQLSTGTHLSRQAADDLAATVTEARDHLADFDDLVRPVRSYLYWEPHCFDIPACWAMRSLFETTDNVDAMSDELANMTKGLTTIDSATPQMVTQLQGMAANMRSMAATMTEMQHLTGAIQSFTSTTIPQFDAMIPPMIDMAQAFDNAKNDDFFFLPPDALNSPDFKVAEDFFMTPDGKGARLMIYHKGEAMSPEGIRQIENAMAAAQESIKGTSLSGAKLYMAGAASNYRDVQDYSRNDITIMMIATFGLVFLIVLVITRALVGAIIVIITVVASFAGAYGLSVLIWETVLGVQLHWLTLPIAFIVLVAVGSDYNLLLLSRYREELGAGIRTGIIRTMAGSGTVVMTAGFVFAFTMLALVSSDVVNIGQAGSTIFIGLLFDMLIVRLFLVMPLARVLGAWFWWPTRIPRNIPAPWPTQRGGAAPAQA</sequence>
<keyword evidence="6 7" id="KW-0472">Membrane</keyword>
<dbReference type="InterPro" id="IPR004869">
    <property type="entry name" value="MMPL_dom"/>
</dbReference>
<evidence type="ECO:0000313" key="9">
    <source>
        <dbReference type="EMBL" id="TVS84418.1"/>
    </source>
</evidence>
<evidence type="ECO:0000259" key="8">
    <source>
        <dbReference type="Pfam" id="PF03176"/>
    </source>
</evidence>
<evidence type="ECO:0000256" key="5">
    <source>
        <dbReference type="ARBA" id="ARBA00022989"/>
    </source>
</evidence>
<feature type="transmembrane region" description="Helical" evidence="7">
    <location>
        <begin position="797"/>
        <end position="815"/>
    </location>
</feature>
<proteinExistence type="inferred from homology"/>
<dbReference type="GO" id="GO:0005886">
    <property type="term" value="C:plasma membrane"/>
    <property type="evidence" value="ECO:0007669"/>
    <property type="project" value="UniProtKB-SubCell"/>
</dbReference>
<dbReference type="Proteomes" id="UP000320513">
    <property type="component" value="Unassembled WGS sequence"/>
</dbReference>
<comment type="subcellular location">
    <subcellularLocation>
        <location evidence="1">Cell membrane</location>
        <topology evidence="1">Multi-pass membrane protein</topology>
    </subcellularLocation>
</comment>
<feature type="transmembrane region" description="Helical" evidence="7">
    <location>
        <begin position="896"/>
        <end position="919"/>
    </location>
</feature>
<feature type="transmembrane region" description="Helical" evidence="7">
    <location>
        <begin position="396"/>
        <end position="415"/>
    </location>
</feature>
<feature type="transmembrane region" description="Helical" evidence="7">
    <location>
        <begin position="32"/>
        <end position="55"/>
    </location>
</feature>
<feature type="transmembrane region" description="Helical" evidence="7">
    <location>
        <begin position="931"/>
        <end position="960"/>
    </location>
</feature>
<feature type="transmembrane region" description="Helical" evidence="7">
    <location>
        <begin position="210"/>
        <end position="229"/>
    </location>
</feature>
<dbReference type="InterPro" id="IPR050545">
    <property type="entry name" value="Mycobact_MmpL"/>
</dbReference>